<evidence type="ECO:0000313" key="3">
    <source>
        <dbReference type="EMBL" id="KAJ4315789.1"/>
    </source>
</evidence>
<accession>A0A9W8W8N1</accession>
<evidence type="ECO:0000313" key="4">
    <source>
        <dbReference type="Proteomes" id="UP001140502"/>
    </source>
</evidence>
<dbReference type="Proteomes" id="UP001140502">
    <property type="component" value="Unassembled WGS sequence"/>
</dbReference>
<feature type="domain" description="Nephrocystin 3-like N-terminal" evidence="2">
    <location>
        <begin position="413"/>
        <end position="587"/>
    </location>
</feature>
<organism evidence="3 4">
    <name type="scientific">Fusarium piperis</name>
    <dbReference type="NCBI Taxonomy" id="1435070"/>
    <lineage>
        <taxon>Eukaryota</taxon>
        <taxon>Fungi</taxon>
        <taxon>Dikarya</taxon>
        <taxon>Ascomycota</taxon>
        <taxon>Pezizomycotina</taxon>
        <taxon>Sordariomycetes</taxon>
        <taxon>Hypocreomycetidae</taxon>
        <taxon>Hypocreales</taxon>
        <taxon>Nectriaceae</taxon>
        <taxon>Fusarium</taxon>
        <taxon>Fusarium solani species complex</taxon>
    </lineage>
</organism>
<dbReference type="InterPro" id="IPR056884">
    <property type="entry name" value="NPHP3-like_N"/>
</dbReference>
<dbReference type="OrthoDB" id="5419927at2759"/>
<comment type="caution">
    <text evidence="3">The sequence shown here is derived from an EMBL/GenBank/DDBJ whole genome shotgun (WGS) entry which is preliminary data.</text>
</comment>
<dbReference type="AlphaFoldDB" id="A0A9W8W8N1"/>
<evidence type="ECO:0000256" key="1">
    <source>
        <dbReference type="ARBA" id="ARBA00022737"/>
    </source>
</evidence>
<dbReference type="PANTHER" id="PTHR40619:SF3">
    <property type="entry name" value="FUNGAL STAND N-TERMINAL GOODBYE DOMAIN-CONTAINING PROTEIN"/>
    <property type="match status" value="1"/>
</dbReference>
<protein>
    <recommendedName>
        <fullName evidence="2">Nephrocystin 3-like N-terminal domain-containing protein</fullName>
    </recommendedName>
</protein>
<dbReference type="PANTHER" id="PTHR40619">
    <property type="entry name" value="FUNGAL STAND N-TERMINAL GOODBYE DOMAIN-CONTAINING PROTEIN"/>
    <property type="match status" value="1"/>
</dbReference>
<name>A0A9W8W8N1_9HYPO</name>
<dbReference type="Pfam" id="PF24883">
    <property type="entry name" value="NPHP3_N"/>
    <property type="match status" value="1"/>
</dbReference>
<gene>
    <name evidence="3" type="ORF">N0V84_008193</name>
</gene>
<evidence type="ECO:0000259" key="2">
    <source>
        <dbReference type="Pfam" id="PF24883"/>
    </source>
</evidence>
<reference evidence="3" key="1">
    <citation type="submission" date="2022-10" db="EMBL/GenBank/DDBJ databases">
        <title>Tapping the CABI collections for fungal endophytes: first genome assemblies for Collariella, Neodidymelliopsis, Ascochyta clinopodiicola, Didymella pomorum, Didymosphaeria variabile, Neocosmospora piperis and Neocucurbitaria cava.</title>
        <authorList>
            <person name="Hill R."/>
        </authorList>
    </citation>
    <scope>NUCLEOTIDE SEQUENCE</scope>
    <source>
        <strain evidence="3">IMI 366586</strain>
    </source>
</reference>
<keyword evidence="1" id="KW-0677">Repeat</keyword>
<keyword evidence="4" id="KW-1185">Reference proteome</keyword>
<dbReference type="EMBL" id="JAPEUR010000195">
    <property type="protein sequence ID" value="KAJ4315789.1"/>
    <property type="molecule type" value="Genomic_DNA"/>
</dbReference>
<proteinExistence type="predicted"/>
<sequence length="634" mass="71579">MSYQIPQRDTSPHPTFRLHTPAVDFIENRLPEYHEAFDVRRVRYDASQGQFVALIPAPSQSLMVPDASPPPQPRPVPAPIADMTFWDEIFPSAMELLNNETPAQSKHSEEWGIRHLTKWQDVEAKLEKARQVYDFETGSQNVGKVRRKVRSLMDDHHVIAQQATKLVPNSEIAAPIVGVINLMVDTYSKASQVRQEVNSSLEDLPDSFAKMDMYLQSYPKDANIIQASTNLVLAIFKAIENSIKFYTSIQAKRAGIAILTGPQYQVMLVKSLTEMKSCCSELENQARMSFDHRMMGDNDRMFRDLSTIMQRNTVTNMGIGAILHEQQAQTAGVLWIQDMFNCVLSILSDREKNWQPYSPIPSRPVTPQSIQMPELTPRELWSRLGIPNFDETDLQHVASRSEEIFHQDQGRAQQVVTTQLFRNWLGSPNSSKLLVHGDFRVAGDISPFSTLCAVLAHTFRESGRYISLVFFCGRHLSWDEHHGGAAMIRSLIAQLLRQFPGQYFQPDAQMFIQNMDLRNVESLCSLFAYLVGQIPPRTPIICLIDGVNLYETDDYLDDLASVVLSLVSLINDGSRGGRPSLKLLLTSPRPTVEVRRIFDLDPNSLLHMESLPWIGSNLGVGGLQERLASGMQEI</sequence>